<dbReference type="SUPFAM" id="SSF47203">
    <property type="entry name" value="Acyl-CoA dehydrogenase C-terminal domain-like"/>
    <property type="match status" value="1"/>
</dbReference>
<evidence type="ECO:0000256" key="5">
    <source>
        <dbReference type="ARBA" id="ARBA00023002"/>
    </source>
</evidence>
<dbReference type="Pfam" id="PF02771">
    <property type="entry name" value="Acyl-CoA_dh_N"/>
    <property type="match status" value="1"/>
</dbReference>
<dbReference type="GO" id="GO:0050660">
    <property type="term" value="F:flavin adenine dinucleotide binding"/>
    <property type="evidence" value="ECO:0007669"/>
    <property type="project" value="InterPro"/>
</dbReference>
<keyword evidence="9" id="KW-1185">Reference proteome</keyword>
<dbReference type="InterPro" id="IPR037069">
    <property type="entry name" value="AcylCoA_DH/ox_N_sf"/>
</dbReference>
<proteinExistence type="inferred from homology"/>
<organism evidence="8 9">
    <name type="scientific">Nocardioides marmotae</name>
    <dbReference type="NCBI Taxonomy" id="2663857"/>
    <lineage>
        <taxon>Bacteria</taxon>
        <taxon>Bacillati</taxon>
        <taxon>Actinomycetota</taxon>
        <taxon>Actinomycetes</taxon>
        <taxon>Propionibacteriales</taxon>
        <taxon>Nocardioidaceae</taxon>
        <taxon>Nocardioides</taxon>
    </lineage>
</organism>
<protein>
    <submittedName>
        <fullName evidence="8">Acyl-CoA dehydrogenase</fullName>
    </submittedName>
</protein>
<dbReference type="InterPro" id="IPR009100">
    <property type="entry name" value="AcylCoA_DH/oxidase_NM_dom_sf"/>
</dbReference>
<dbReference type="EMBL" id="WLCI01000003">
    <property type="protein sequence ID" value="MTB93908.1"/>
    <property type="molecule type" value="Genomic_DNA"/>
</dbReference>
<evidence type="ECO:0000256" key="1">
    <source>
        <dbReference type="ARBA" id="ARBA00001974"/>
    </source>
</evidence>
<dbReference type="PANTHER" id="PTHR43884">
    <property type="entry name" value="ACYL-COA DEHYDROGENASE"/>
    <property type="match status" value="1"/>
</dbReference>
<evidence type="ECO:0000256" key="3">
    <source>
        <dbReference type="ARBA" id="ARBA00022630"/>
    </source>
</evidence>
<keyword evidence="4" id="KW-0274">FAD</keyword>
<dbReference type="Gene3D" id="1.20.140.10">
    <property type="entry name" value="Butyryl-CoA Dehydrogenase, subunit A, domain 3"/>
    <property type="match status" value="1"/>
</dbReference>
<keyword evidence="3" id="KW-0285">Flavoprotein</keyword>
<evidence type="ECO:0000256" key="2">
    <source>
        <dbReference type="ARBA" id="ARBA00009347"/>
    </source>
</evidence>
<evidence type="ECO:0000313" key="8">
    <source>
        <dbReference type="EMBL" id="MTB93908.1"/>
    </source>
</evidence>
<dbReference type="AlphaFoldDB" id="A0A6I3J9C2"/>
<dbReference type="InterPro" id="IPR036250">
    <property type="entry name" value="AcylCo_DH-like_C"/>
</dbReference>
<dbReference type="InterPro" id="IPR009075">
    <property type="entry name" value="AcylCo_DH/oxidase_C"/>
</dbReference>
<dbReference type="InterPro" id="IPR013786">
    <property type="entry name" value="AcylCoA_DH/ox_N"/>
</dbReference>
<evidence type="ECO:0000313" key="9">
    <source>
        <dbReference type="Proteomes" id="UP000433406"/>
    </source>
</evidence>
<name>A0A6I3J9C2_9ACTN</name>
<comment type="similarity">
    <text evidence="2">Belongs to the acyl-CoA dehydrogenase family.</text>
</comment>
<feature type="domain" description="Acyl-CoA dehydrogenase/oxidase N-terminal" evidence="7">
    <location>
        <begin position="6"/>
        <end position="104"/>
    </location>
</feature>
<dbReference type="RefSeq" id="WP_154613718.1">
    <property type="nucleotide sequence ID" value="NZ_CP053660.1"/>
</dbReference>
<dbReference type="Gene3D" id="2.40.110.10">
    <property type="entry name" value="Butyryl-CoA Dehydrogenase, subunit A, domain 2"/>
    <property type="match status" value="1"/>
</dbReference>
<dbReference type="GO" id="GO:0003995">
    <property type="term" value="F:acyl-CoA dehydrogenase activity"/>
    <property type="evidence" value="ECO:0007669"/>
    <property type="project" value="TreeGrafter"/>
</dbReference>
<dbReference type="PANTHER" id="PTHR43884:SF20">
    <property type="entry name" value="ACYL-COA DEHYDROGENASE FADE28"/>
    <property type="match status" value="1"/>
</dbReference>
<evidence type="ECO:0000259" key="7">
    <source>
        <dbReference type="Pfam" id="PF02771"/>
    </source>
</evidence>
<gene>
    <name evidence="8" type="ORF">GGQ22_02325</name>
</gene>
<sequence>MYLELTADERDVAAGTRKFLAATAGAHLLREREDDESPFDDDWWQGGAALGWVAPLVPEERGGGSVTGTPMRELGLVAHELGSAAAPGPVAVTNAVLAGLVRAGGAHSPVSDATLAAIVVGETTVTWAAGDGGPAWRPFETPVRITRTKDGLQLDGECPLVELAGPTDLLLVSAMRVDGPALVLVPAHTAGVSVEPVWGLDLSRRWARVVLDGVQLPVAALVAAGPEAEQLVEHQLRVLAALQCADTCGVLDTVFEMTREWVDHRWSFGRPLASYQALKHRLADVRTLLEACRATTEAALDAIDADAPDAGELVSVASAFVGEHAPGMVQECVQLHGGIGVTWEHDLHVHLRRVVTNAAAYGSPTDHRRRLADVVTEGS</sequence>
<comment type="caution">
    <text evidence="8">The sequence shown here is derived from an EMBL/GenBank/DDBJ whole genome shotgun (WGS) entry which is preliminary data.</text>
</comment>
<keyword evidence="5" id="KW-0560">Oxidoreductase</keyword>
<feature type="domain" description="Acyl-CoA dehydrogenase/oxidase C-terminal" evidence="6">
    <location>
        <begin position="234"/>
        <end position="373"/>
    </location>
</feature>
<dbReference type="Proteomes" id="UP000433406">
    <property type="component" value="Unassembled WGS sequence"/>
</dbReference>
<accession>A0A6I3J9C2</accession>
<evidence type="ECO:0000259" key="6">
    <source>
        <dbReference type="Pfam" id="PF00441"/>
    </source>
</evidence>
<comment type="cofactor">
    <cofactor evidence="1">
        <name>FAD</name>
        <dbReference type="ChEBI" id="CHEBI:57692"/>
    </cofactor>
</comment>
<dbReference type="SUPFAM" id="SSF56645">
    <property type="entry name" value="Acyl-CoA dehydrogenase NM domain-like"/>
    <property type="match status" value="1"/>
</dbReference>
<dbReference type="InterPro" id="IPR046373">
    <property type="entry name" value="Acyl-CoA_Oxase/DH_mid-dom_sf"/>
</dbReference>
<reference evidence="8 9" key="1">
    <citation type="submission" date="2019-10" db="EMBL/GenBank/DDBJ databases">
        <title>Nocardioides novel species isolated from the excrement of Marmot.</title>
        <authorList>
            <person name="Zhang G."/>
        </authorList>
    </citation>
    <scope>NUCLEOTIDE SEQUENCE [LARGE SCALE GENOMIC DNA]</scope>
    <source>
        <strain evidence="9">zg-579</strain>
    </source>
</reference>
<evidence type="ECO:0000256" key="4">
    <source>
        <dbReference type="ARBA" id="ARBA00022827"/>
    </source>
</evidence>
<dbReference type="Pfam" id="PF00441">
    <property type="entry name" value="Acyl-CoA_dh_1"/>
    <property type="match status" value="1"/>
</dbReference>
<dbReference type="Gene3D" id="1.10.540.10">
    <property type="entry name" value="Acyl-CoA dehydrogenase/oxidase, N-terminal domain"/>
    <property type="match status" value="1"/>
</dbReference>